<evidence type="ECO:0000256" key="1">
    <source>
        <dbReference type="SAM" id="Phobius"/>
    </source>
</evidence>
<feature type="transmembrane region" description="Helical" evidence="1">
    <location>
        <begin position="71"/>
        <end position="93"/>
    </location>
</feature>
<feature type="transmembrane region" description="Helical" evidence="1">
    <location>
        <begin position="194"/>
        <end position="212"/>
    </location>
</feature>
<keyword evidence="1" id="KW-0472">Membrane</keyword>
<reference evidence="3 4" key="1">
    <citation type="submission" date="2022-10" db="EMBL/GenBank/DDBJ databases">
        <title>Description of Fervidibacillus gen. nov. in the family Fervidibacillaceae fam. nov. with two species, Fervidibacillus albus sp. nov., and Fervidibacillus halotolerans sp. nov., isolated from tidal flat sediments.</title>
        <authorList>
            <person name="Kwon K.K."/>
            <person name="Yang S.-H."/>
        </authorList>
    </citation>
    <scope>NUCLEOTIDE SEQUENCE [LARGE SCALE GENOMIC DNA]</scope>
    <source>
        <strain evidence="3 4">DSM 23332</strain>
    </source>
</reference>
<keyword evidence="1" id="KW-1133">Transmembrane helix</keyword>
<gene>
    <name evidence="3" type="ORF">OEV82_15775</name>
</gene>
<organism evidence="3 4">
    <name type="scientific">Pallidibacillus thermolactis</name>
    <dbReference type="NCBI Taxonomy" id="251051"/>
    <lineage>
        <taxon>Bacteria</taxon>
        <taxon>Bacillati</taxon>
        <taxon>Bacillota</taxon>
        <taxon>Bacilli</taxon>
        <taxon>Bacillales</taxon>
        <taxon>Bacillaceae</taxon>
        <taxon>Pallidibacillus</taxon>
    </lineage>
</organism>
<evidence type="ECO:0000313" key="3">
    <source>
        <dbReference type="EMBL" id="MCU9595864.1"/>
    </source>
</evidence>
<sequence length="438" mass="51758">MKAKFKIESQDIWAAQKNKWQISNDDKKEKKKEIIRYVIYIIIFISLIIWFEKSQKVDYSLAKWGIAFVELIIVLFAFVPLVVQLLYVLICWIQRKHLLKKSFFGNESTIIVDENGITTSPENKKSKSLRWQDIVQVGEDDFRYFLYLTDKTFIIVKKEPHNLTKEEQVKFNEKIKKNLNNFIRSKPFINKPLFSIRIVLVVVLLIMLLTSLTPSQKETTGPVYELEQDVYGLFEYVGEDISESIIKDNLTVEEIDNVRRNMHKIFEELDSATHVRIPLSNLVNEAEKQYLEKIHVPTKETNRIFSGESEHFFIDNFEVEVIFDKIKYHESELFIKDNSGISVDALDEFTVEISTIFHERHEKRIHTFVYSEDIADYIDIEQIIVGGTEYLLFINEETGFTIIEPTAFEDINKIELIIQWKEKSKEQLYEERLLLIEK</sequence>
<comment type="caution">
    <text evidence="3">The sequence shown here is derived from an EMBL/GenBank/DDBJ whole genome shotgun (WGS) entry which is preliminary data.</text>
</comment>
<evidence type="ECO:0000259" key="2">
    <source>
        <dbReference type="Pfam" id="PF14317"/>
    </source>
</evidence>
<dbReference type="Pfam" id="PF14317">
    <property type="entry name" value="YcxB"/>
    <property type="match status" value="1"/>
</dbReference>
<dbReference type="EMBL" id="JAOUSE010000087">
    <property type="protein sequence ID" value="MCU9595864.1"/>
    <property type="molecule type" value="Genomic_DNA"/>
</dbReference>
<proteinExistence type="predicted"/>
<keyword evidence="1" id="KW-0812">Transmembrane</keyword>
<feature type="transmembrane region" description="Helical" evidence="1">
    <location>
        <begin position="34"/>
        <end position="51"/>
    </location>
</feature>
<evidence type="ECO:0000313" key="4">
    <source>
        <dbReference type="Proteomes" id="UP001208656"/>
    </source>
</evidence>
<dbReference type="Proteomes" id="UP001208656">
    <property type="component" value="Unassembled WGS sequence"/>
</dbReference>
<dbReference type="InterPro" id="IPR025588">
    <property type="entry name" value="YcxB-like_C"/>
</dbReference>
<name>A0ABT2WJJ4_9BACI</name>
<keyword evidence="4" id="KW-1185">Reference proteome</keyword>
<accession>A0ABT2WJJ4</accession>
<protein>
    <submittedName>
        <fullName evidence="3">YcxB family protein</fullName>
    </submittedName>
</protein>
<dbReference type="RefSeq" id="WP_173660995.1">
    <property type="nucleotide sequence ID" value="NZ_JAOUSE010000087.1"/>
</dbReference>
<feature type="domain" description="YcxB-like C-terminal" evidence="2">
    <location>
        <begin position="112"/>
        <end position="173"/>
    </location>
</feature>